<dbReference type="EMBL" id="CP094669">
    <property type="protein sequence ID" value="UOG76411.1"/>
    <property type="molecule type" value="Genomic_DNA"/>
</dbReference>
<evidence type="ECO:0000256" key="4">
    <source>
        <dbReference type="ARBA" id="ARBA00022840"/>
    </source>
</evidence>
<dbReference type="PANTHER" id="PTHR43435:SF4">
    <property type="entry name" value="FGGY CARBOHYDRATE KINASE DOMAIN-CONTAINING PROTEIN"/>
    <property type="match status" value="1"/>
</dbReference>
<dbReference type="PANTHER" id="PTHR43435">
    <property type="entry name" value="RIBULOKINASE"/>
    <property type="match status" value="1"/>
</dbReference>
<keyword evidence="2" id="KW-0547">Nucleotide-binding</keyword>
<evidence type="ECO:0000256" key="3">
    <source>
        <dbReference type="ARBA" id="ARBA00022777"/>
    </source>
</evidence>
<dbReference type="Gene3D" id="3.30.420.40">
    <property type="match status" value="1"/>
</dbReference>
<organism evidence="11 12">
    <name type="scientific">Hymenobacter tibetensis</name>
    <dbReference type="NCBI Taxonomy" id="497967"/>
    <lineage>
        <taxon>Bacteria</taxon>
        <taxon>Pseudomonadati</taxon>
        <taxon>Bacteroidota</taxon>
        <taxon>Cytophagia</taxon>
        <taxon>Cytophagales</taxon>
        <taxon>Hymenobacteraceae</taxon>
        <taxon>Hymenobacter</taxon>
    </lineage>
</organism>
<evidence type="ECO:0000256" key="8">
    <source>
        <dbReference type="RuleBase" id="RU003455"/>
    </source>
</evidence>
<evidence type="ECO:0000256" key="1">
    <source>
        <dbReference type="ARBA" id="ARBA00022679"/>
    </source>
</evidence>
<dbReference type="Pfam" id="PF00370">
    <property type="entry name" value="FGGY_N"/>
    <property type="match status" value="1"/>
</dbReference>
<dbReference type="InterPro" id="IPR043129">
    <property type="entry name" value="ATPase_NBD"/>
</dbReference>
<dbReference type="InterPro" id="IPR018485">
    <property type="entry name" value="FGGY_C"/>
</dbReference>
<evidence type="ECO:0000259" key="10">
    <source>
        <dbReference type="Pfam" id="PF02782"/>
    </source>
</evidence>
<comment type="similarity">
    <text evidence="8">Belongs to the ribulokinase family.</text>
</comment>
<keyword evidence="6 8" id="KW-0119">Carbohydrate metabolism</keyword>
<evidence type="ECO:0000259" key="9">
    <source>
        <dbReference type="Pfam" id="PF00370"/>
    </source>
</evidence>
<evidence type="ECO:0000256" key="5">
    <source>
        <dbReference type="ARBA" id="ARBA00022935"/>
    </source>
</evidence>
<comment type="catalytic activity">
    <reaction evidence="8">
        <text>L-ribulose + ATP = L-ribulose 5-phosphate + ADP + H(+)</text>
        <dbReference type="Rhea" id="RHEA:22072"/>
        <dbReference type="ChEBI" id="CHEBI:15378"/>
        <dbReference type="ChEBI" id="CHEBI:16880"/>
        <dbReference type="ChEBI" id="CHEBI:30616"/>
        <dbReference type="ChEBI" id="CHEBI:58226"/>
        <dbReference type="ChEBI" id="CHEBI:456216"/>
        <dbReference type="EC" id="2.7.1.16"/>
    </reaction>
</comment>
<comment type="pathway">
    <text evidence="8">Carbohydrate degradation; L-arabinose degradation via L-ribulose; D-xylulose 5-phosphate from L-arabinose (bacterial route): step 2/3.</text>
</comment>
<evidence type="ECO:0000256" key="6">
    <source>
        <dbReference type="ARBA" id="ARBA00023277"/>
    </source>
</evidence>
<reference evidence="11 12" key="1">
    <citation type="submission" date="2022-03" db="EMBL/GenBank/DDBJ databases">
        <title>Hymenobactersp. isolated from the air.</title>
        <authorList>
            <person name="Won M."/>
            <person name="Kwon S.-W."/>
        </authorList>
    </citation>
    <scope>NUCLEOTIDE SEQUENCE [LARGE SCALE GENOMIC DNA]</scope>
    <source>
        <strain evidence="11 12">KACC 21982</strain>
    </source>
</reference>
<keyword evidence="3 8" id="KW-0418">Kinase</keyword>
<evidence type="ECO:0000256" key="2">
    <source>
        <dbReference type="ARBA" id="ARBA00022741"/>
    </source>
</evidence>
<feature type="domain" description="Carbohydrate kinase FGGY N-terminal" evidence="9">
    <location>
        <begin position="15"/>
        <end position="287"/>
    </location>
</feature>
<keyword evidence="4" id="KW-0067">ATP-binding</keyword>
<dbReference type="InterPro" id="IPR005929">
    <property type="entry name" value="Ribulokinase"/>
</dbReference>
<dbReference type="GO" id="GO:0008741">
    <property type="term" value="F:ribulokinase activity"/>
    <property type="evidence" value="ECO:0007669"/>
    <property type="project" value="UniProtKB-EC"/>
</dbReference>
<dbReference type="RefSeq" id="WP_243801300.1">
    <property type="nucleotide sequence ID" value="NZ_CP094669.1"/>
</dbReference>
<protein>
    <recommendedName>
        <fullName evidence="7 8">Ribulokinase</fullName>
        <ecNumber evidence="7 8">2.7.1.16</ecNumber>
    </recommendedName>
</protein>
<evidence type="ECO:0000256" key="7">
    <source>
        <dbReference type="NCBIfam" id="TIGR01234"/>
    </source>
</evidence>
<dbReference type="Pfam" id="PF02782">
    <property type="entry name" value="FGGY_C"/>
    <property type="match status" value="1"/>
</dbReference>
<name>A0ABY4D281_9BACT</name>
<feature type="domain" description="Carbohydrate kinase FGGY C-terminal" evidence="10">
    <location>
        <begin position="297"/>
        <end position="513"/>
    </location>
</feature>
<keyword evidence="12" id="KW-1185">Reference proteome</keyword>
<dbReference type="PIRSF" id="PIRSF000538">
    <property type="entry name" value="GlpK"/>
    <property type="match status" value="1"/>
</dbReference>
<sequence length="578" mass="62444">MQTPQTATSDPQAAYVIGVDYGTDSVRALLVDARTGAEVAQAVHYYARWKKLEFCNPARNQFRQHPLDHIEGLEATVRKVVAHVPAVQVVGIAVDTTGSTPGPVNEKGVSLALTPGFENNPNAMFVLWKDHTALEEAAEINLKARTWGGEDFTKFEGGIYSSEWFWAKIMHVVREDEAVLKAAHSWLEHCDWLTLLLTGGDLATFKHSRCAAGHKAMWHESWGGLPSEEFLTHLEPKLAGLRSRLFEETFTADQVAGNLSAEWAERLGLTTDTVVAVGSFDAHAGAVAGEIEAYSMVKVMGTSTCDIVVAPTAEVGSHLVAGICGQVDGSVIPGMLGLEAGQSAFGDLLAWFRQIVEWPLHNVLPHSKVLNAEQQAALRDEMSDILLVELSKAAAAVDPEESAVLALDWVNGRRTPDANQGLKGAMMNLTMGTNAPQIFRALVEAICYGSKQIVERFEQEGIPVKQVIGIGGVAKKSQFVMQTLADVLNRPIKIAVSEQAPALGAAIYAAVAAGIHEDVLAAQRAMGSGFAETYEPNPARVADYQARYEQYQAFGKFVETVTLKEGETTSETTLVDHA</sequence>
<evidence type="ECO:0000313" key="11">
    <source>
        <dbReference type="EMBL" id="UOG76411.1"/>
    </source>
</evidence>
<dbReference type="NCBIfam" id="TIGR01234">
    <property type="entry name" value="L-ribulokinase"/>
    <property type="match status" value="1"/>
</dbReference>
<dbReference type="Gene3D" id="1.20.58.2240">
    <property type="match status" value="1"/>
</dbReference>
<gene>
    <name evidence="11" type="ORF">MTX78_07370</name>
</gene>
<evidence type="ECO:0000313" key="12">
    <source>
        <dbReference type="Proteomes" id="UP000831113"/>
    </source>
</evidence>
<keyword evidence="5 8" id="KW-0054">Arabinose catabolism</keyword>
<dbReference type="SUPFAM" id="SSF53067">
    <property type="entry name" value="Actin-like ATPase domain"/>
    <property type="match status" value="2"/>
</dbReference>
<dbReference type="NCBIfam" id="NF003154">
    <property type="entry name" value="PRK04123.1"/>
    <property type="match status" value="1"/>
</dbReference>
<keyword evidence="1 8" id="KW-0808">Transferase</keyword>
<dbReference type="InterPro" id="IPR018484">
    <property type="entry name" value="FGGY_N"/>
</dbReference>
<proteinExistence type="inferred from homology"/>
<dbReference type="CDD" id="cd07781">
    <property type="entry name" value="ASKHA_NBD_FGGY_L-RBK"/>
    <property type="match status" value="1"/>
</dbReference>
<accession>A0ABY4D281</accession>
<dbReference type="EC" id="2.7.1.16" evidence="7 8"/>
<dbReference type="InterPro" id="IPR000577">
    <property type="entry name" value="Carb_kinase_FGGY"/>
</dbReference>
<dbReference type="Proteomes" id="UP000831113">
    <property type="component" value="Chromosome"/>
</dbReference>